<evidence type="ECO:0000256" key="3">
    <source>
        <dbReference type="ARBA" id="ARBA00022676"/>
    </source>
</evidence>
<organism evidence="8 9">
    <name type="scientific">Taurinivorans muris</name>
    <dbReference type="NCBI Taxonomy" id="2787751"/>
    <lineage>
        <taxon>Bacteria</taxon>
        <taxon>Pseudomonadati</taxon>
        <taxon>Thermodesulfobacteriota</taxon>
        <taxon>Desulfovibrionia</taxon>
        <taxon>Desulfovibrionales</taxon>
        <taxon>Desulfovibrionaceae</taxon>
        <taxon>Taurinivorans</taxon>
    </lineage>
</organism>
<dbReference type="InterPro" id="IPR000836">
    <property type="entry name" value="PRTase_dom"/>
</dbReference>
<keyword evidence="5 6" id="KW-0665">Pyrimidine biosynthesis</keyword>
<evidence type="ECO:0000313" key="9">
    <source>
        <dbReference type="Proteomes" id="UP001058120"/>
    </source>
</evidence>
<comment type="function">
    <text evidence="6">Catalyzes the transfer of a ribosyl phosphate group from 5-phosphoribose 1-diphosphate to orotate, leading to the formation of orotidine monophosphate (OMP).</text>
</comment>
<feature type="binding site" evidence="6">
    <location>
        <position position="97"/>
    </location>
    <ligand>
        <name>5-phospho-alpha-D-ribose 1-diphosphate</name>
        <dbReference type="ChEBI" id="CHEBI:58017"/>
        <note>ligand shared between dimeric partners</note>
    </ligand>
</feature>
<name>A0ABY5Y4I3_9BACT</name>
<dbReference type="EMBL" id="CP065938">
    <property type="protein sequence ID" value="UWX06751.1"/>
    <property type="molecule type" value="Genomic_DNA"/>
</dbReference>
<comment type="pathway">
    <text evidence="1 6">Pyrimidine metabolism; UMP biosynthesis via de novo pathway; UMP from orotate: step 1/2.</text>
</comment>
<dbReference type="CDD" id="cd06223">
    <property type="entry name" value="PRTases_typeI"/>
    <property type="match status" value="1"/>
</dbReference>
<feature type="binding site" description="in other chain" evidence="6">
    <location>
        <begin position="125"/>
        <end position="133"/>
    </location>
    <ligand>
        <name>5-phospho-alpha-D-ribose 1-diphosphate</name>
        <dbReference type="ChEBI" id="CHEBI:58017"/>
        <note>ligand shared between dimeric partners</note>
    </ligand>
</feature>
<dbReference type="HAMAP" id="MF_01208">
    <property type="entry name" value="PyrE"/>
    <property type="match status" value="1"/>
</dbReference>
<protein>
    <recommendedName>
        <fullName evidence="2 6">Orotate phosphoribosyltransferase</fullName>
        <shortName evidence="6">OPRT</shortName>
        <shortName evidence="6">OPRTase</shortName>
        <ecNumber evidence="2 6">2.4.2.10</ecNumber>
    </recommendedName>
</protein>
<sequence length="187" mass="20343">MQEMRVRLAKLLYERSYREGEFTLTSGRKSDFYFDGKQTALHPEGAFLIGHLFNHLLKDNPSVTAVGGLTLGADPLVTATSVISYQLGRPLPAFIVRKNPKGHGTNQYLEGLSNLQTGKPVAMLEDVVTTGGSLLTACERVKEAGFEIGMLCTVLDREEGGNEAIKAAGYELHSLFRRSELLALAGS</sequence>
<feature type="binding site" evidence="6">
    <location>
        <position position="129"/>
    </location>
    <ligand>
        <name>orotate</name>
        <dbReference type="ChEBI" id="CHEBI:30839"/>
    </ligand>
</feature>
<comment type="catalytic activity">
    <reaction evidence="6">
        <text>orotidine 5'-phosphate + diphosphate = orotate + 5-phospho-alpha-D-ribose 1-diphosphate</text>
        <dbReference type="Rhea" id="RHEA:10380"/>
        <dbReference type="ChEBI" id="CHEBI:30839"/>
        <dbReference type="ChEBI" id="CHEBI:33019"/>
        <dbReference type="ChEBI" id="CHEBI:57538"/>
        <dbReference type="ChEBI" id="CHEBI:58017"/>
        <dbReference type="EC" id="2.4.2.10"/>
    </reaction>
</comment>
<accession>A0ABY5Y4I3</accession>
<dbReference type="EC" id="2.4.2.10" evidence="2 6"/>
<dbReference type="PANTHER" id="PTHR19278">
    <property type="entry name" value="OROTATE PHOSPHORIBOSYLTRANSFERASE"/>
    <property type="match status" value="1"/>
</dbReference>
<keyword evidence="3 6" id="KW-0328">Glycosyltransferase</keyword>
<evidence type="ECO:0000256" key="4">
    <source>
        <dbReference type="ARBA" id="ARBA00022679"/>
    </source>
</evidence>
<dbReference type="Pfam" id="PF00156">
    <property type="entry name" value="Pribosyltran"/>
    <property type="match status" value="1"/>
</dbReference>
<feature type="domain" description="Phosphoribosyltransferase" evidence="7">
    <location>
        <begin position="44"/>
        <end position="161"/>
    </location>
</feature>
<feature type="binding site" description="in other chain" evidence="6">
    <location>
        <position position="98"/>
    </location>
    <ligand>
        <name>5-phospho-alpha-D-ribose 1-diphosphate</name>
        <dbReference type="ChEBI" id="CHEBI:58017"/>
        <note>ligand shared between dimeric partners</note>
    </ligand>
</feature>
<dbReference type="InterPro" id="IPR004467">
    <property type="entry name" value="Or_phspho_trans_dom"/>
</dbReference>
<dbReference type="Proteomes" id="UP001058120">
    <property type="component" value="Chromosome"/>
</dbReference>
<evidence type="ECO:0000256" key="2">
    <source>
        <dbReference type="ARBA" id="ARBA00011971"/>
    </source>
</evidence>
<evidence type="ECO:0000256" key="6">
    <source>
        <dbReference type="HAMAP-Rule" id="MF_01208"/>
    </source>
</evidence>
<keyword evidence="6" id="KW-0460">Magnesium</keyword>
<dbReference type="SUPFAM" id="SSF53271">
    <property type="entry name" value="PRTase-like"/>
    <property type="match status" value="1"/>
</dbReference>
<comment type="subunit">
    <text evidence="6">Homodimer.</text>
</comment>
<evidence type="ECO:0000256" key="5">
    <source>
        <dbReference type="ARBA" id="ARBA00022975"/>
    </source>
</evidence>
<reference evidence="8" key="1">
    <citation type="submission" date="2020-12" db="EMBL/GenBank/DDBJ databases">
        <title>Taurinivorans muris gen. nov., sp. nov., fundamental and realized metabolic niche of a ubiquitous sulfidogenic bacterium in the murine intestine.</title>
        <authorList>
            <person name="Ye H."/>
            <person name="Hanson B.T."/>
            <person name="Loy A."/>
        </authorList>
    </citation>
    <scope>NUCLEOTIDE SEQUENCE</scope>
    <source>
        <strain evidence="8">LT0009</strain>
    </source>
</reference>
<evidence type="ECO:0000256" key="1">
    <source>
        <dbReference type="ARBA" id="ARBA00004889"/>
    </source>
</evidence>
<proteinExistence type="inferred from homology"/>
<dbReference type="GO" id="GO:0004588">
    <property type="term" value="F:orotate phosphoribosyltransferase activity"/>
    <property type="evidence" value="ECO:0007669"/>
    <property type="project" value="UniProtKB-EC"/>
</dbReference>
<keyword evidence="4 6" id="KW-0808">Transferase</keyword>
<comment type="cofactor">
    <cofactor evidence="6">
        <name>Mg(2+)</name>
        <dbReference type="ChEBI" id="CHEBI:18420"/>
    </cofactor>
</comment>
<dbReference type="NCBIfam" id="TIGR00336">
    <property type="entry name" value="pyrE"/>
    <property type="match status" value="1"/>
</dbReference>
<dbReference type="PANTHER" id="PTHR19278:SF9">
    <property type="entry name" value="URIDINE 5'-MONOPHOSPHATE SYNTHASE"/>
    <property type="match status" value="1"/>
</dbReference>
<evidence type="ECO:0000313" key="8">
    <source>
        <dbReference type="EMBL" id="UWX06751.1"/>
    </source>
</evidence>
<comment type="similarity">
    <text evidence="6">Belongs to the purine/pyrimidine phosphoribosyltransferase family. PyrE subfamily.</text>
</comment>
<feature type="binding site" evidence="6">
    <location>
        <position position="101"/>
    </location>
    <ligand>
        <name>5-phospho-alpha-D-ribose 1-diphosphate</name>
        <dbReference type="ChEBI" id="CHEBI:58017"/>
        <note>ligand shared between dimeric partners</note>
    </ligand>
</feature>
<dbReference type="Gene3D" id="3.40.50.2020">
    <property type="match status" value="1"/>
</dbReference>
<comment type="caution">
    <text evidence="6">Lacks conserved residue(s) required for the propagation of feature annotation.</text>
</comment>
<feature type="binding site" evidence="6">
    <location>
        <position position="157"/>
    </location>
    <ligand>
        <name>orotate</name>
        <dbReference type="ChEBI" id="CHEBI:30839"/>
    </ligand>
</feature>
<gene>
    <name evidence="6 8" type="primary">pyrE</name>
    <name evidence="8" type="ORF">JBF11_06470</name>
</gene>
<feature type="binding site" evidence="6">
    <location>
        <position position="103"/>
    </location>
    <ligand>
        <name>5-phospho-alpha-D-ribose 1-diphosphate</name>
        <dbReference type="ChEBI" id="CHEBI:58017"/>
        <note>ligand shared between dimeric partners</note>
    </ligand>
</feature>
<dbReference type="InterPro" id="IPR023031">
    <property type="entry name" value="OPRT"/>
</dbReference>
<dbReference type="InterPro" id="IPR029057">
    <property type="entry name" value="PRTase-like"/>
</dbReference>
<evidence type="ECO:0000259" key="7">
    <source>
        <dbReference type="Pfam" id="PF00156"/>
    </source>
</evidence>
<keyword evidence="9" id="KW-1185">Reference proteome</keyword>